<keyword evidence="1" id="KW-0472">Membrane</keyword>
<evidence type="ECO:0000313" key="2">
    <source>
        <dbReference type="EMBL" id="GBP80344.1"/>
    </source>
</evidence>
<reference evidence="2 3" key="1">
    <citation type="journal article" date="2019" name="Commun. Biol.">
        <title>The bagworm genome reveals a unique fibroin gene that provides high tensile strength.</title>
        <authorList>
            <person name="Kono N."/>
            <person name="Nakamura H."/>
            <person name="Ohtoshi R."/>
            <person name="Tomita M."/>
            <person name="Numata K."/>
            <person name="Arakawa K."/>
        </authorList>
    </citation>
    <scope>NUCLEOTIDE SEQUENCE [LARGE SCALE GENOMIC DNA]</scope>
</reference>
<proteinExistence type="predicted"/>
<gene>
    <name evidence="2" type="ORF">EVAR_54732_1</name>
</gene>
<evidence type="ECO:0000256" key="1">
    <source>
        <dbReference type="SAM" id="Phobius"/>
    </source>
</evidence>
<feature type="transmembrane region" description="Helical" evidence="1">
    <location>
        <begin position="6"/>
        <end position="28"/>
    </location>
</feature>
<keyword evidence="1" id="KW-1133">Transmembrane helix</keyword>
<sequence length="85" mass="9873">MRDVQFYVYIYLVLAFACGCLRMMWWAFRTSFIKRILSSSRHRKVISNDEPVAICDFRSTSSARAARVNCVRGRPVDTAPARYCN</sequence>
<accession>A0A4C1YZW5</accession>
<dbReference type="AlphaFoldDB" id="A0A4C1YZW5"/>
<comment type="caution">
    <text evidence="2">The sequence shown here is derived from an EMBL/GenBank/DDBJ whole genome shotgun (WGS) entry which is preliminary data.</text>
</comment>
<name>A0A4C1YZW5_EUMVA</name>
<keyword evidence="1" id="KW-0812">Transmembrane</keyword>
<keyword evidence="3" id="KW-1185">Reference proteome</keyword>
<dbReference type="Proteomes" id="UP000299102">
    <property type="component" value="Unassembled WGS sequence"/>
</dbReference>
<dbReference type="PROSITE" id="PS51257">
    <property type="entry name" value="PROKAR_LIPOPROTEIN"/>
    <property type="match status" value="1"/>
</dbReference>
<organism evidence="2 3">
    <name type="scientific">Eumeta variegata</name>
    <name type="common">Bagworm moth</name>
    <name type="synonym">Eumeta japonica</name>
    <dbReference type="NCBI Taxonomy" id="151549"/>
    <lineage>
        <taxon>Eukaryota</taxon>
        <taxon>Metazoa</taxon>
        <taxon>Ecdysozoa</taxon>
        <taxon>Arthropoda</taxon>
        <taxon>Hexapoda</taxon>
        <taxon>Insecta</taxon>
        <taxon>Pterygota</taxon>
        <taxon>Neoptera</taxon>
        <taxon>Endopterygota</taxon>
        <taxon>Lepidoptera</taxon>
        <taxon>Glossata</taxon>
        <taxon>Ditrysia</taxon>
        <taxon>Tineoidea</taxon>
        <taxon>Psychidae</taxon>
        <taxon>Oiketicinae</taxon>
        <taxon>Eumeta</taxon>
    </lineage>
</organism>
<evidence type="ECO:0000313" key="3">
    <source>
        <dbReference type="Proteomes" id="UP000299102"/>
    </source>
</evidence>
<dbReference type="EMBL" id="BGZK01001458">
    <property type="protein sequence ID" value="GBP80344.1"/>
    <property type="molecule type" value="Genomic_DNA"/>
</dbReference>
<protein>
    <submittedName>
        <fullName evidence="2">Uncharacterized protein</fullName>
    </submittedName>
</protein>